<dbReference type="AlphaFoldDB" id="A0AAW1P0R3"/>
<name>A0AAW1P0R3_9CHLO</name>
<accession>A0AAW1P0R3</accession>
<evidence type="ECO:0000313" key="3">
    <source>
        <dbReference type="Proteomes" id="UP001465755"/>
    </source>
</evidence>
<proteinExistence type="predicted"/>
<evidence type="ECO:0000313" key="2">
    <source>
        <dbReference type="EMBL" id="KAK9802034.1"/>
    </source>
</evidence>
<gene>
    <name evidence="2" type="ORF">WJX73_004006</name>
</gene>
<evidence type="ECO:0000256" key="1">
    <source>
        <dbReference type="SAM" id="MobiDB-lite"/>
    </source>
</evidence>
<keyword evidence="3" id="KW-1185">Reference proteome</keyword>
<reference evidence="2 3" key="1">
    <citation type="journal article" date="2024" name="Nat. Commun.">
        <title>Phylogenomics reveals the evolutionary origins of lichenization in chlorophyte algae.</title>
        <authorList>
            <person name="Puginier C."/>
            <person name="Libourel C."/>
            <person name="Otte J."/>
            <person name="Skaloud P."/>
            <person name="Haon M."/>
            <person name="Grisel S."/>
            <person name="Petersen M."/>
            <person name="Berrin J.G."/>
            <person name="Delaux P.M."/>
            <person name="Dal Grande F."/>
            <person name="Keller J."/>
        </authorList>
    </citation>
    <scope>NUCLEOTIDE SEQUENCE [LARGE SCALE GENOMIC DNA]</scope>
    <source>
        <strain evidence="2 3">SAG 2036</strain>
    </source>
</reference>
<protein>
    <submittedName>
        <fullName evidence="2">Uncharacterized protein</fullName>
    </submittedName>
</protein>
<comment type="caution">
    <text evidence="2">The sequence shown here is derived from an EMBL/GenBank/DDBJ whole genome shotgun (WGS) entry which is preliminary data.</text>
</comment>
<organism evidence="2 3">
    <name type="scientific">Symbiochloris irregularis</name>
    <dbReference type="NCBI Taxonomy" id="706552"/>
    <lineage>
        <taxon>Eukaryota</taxon>
        <taxon>Viridiplantae</taxon>
        <taxon>Chlorophyta</taxon>
        <taxon>core chlorophytes</taxon>
        <taxon>Trebouxiophyceae</taxon>
        <taxon>Trebouxiales</taxon>
        <taxon>Trebouxiaceae</taxon>
        <taxon>Symbiochloris</taxon>
    </lineage>
</organism>
<feature type="region of interest" description="Disordered" evidence="1">
    <location>
        <begin position="1"/>
        <end position="20"/>
    </location>
</feature>
<sequence>MATPTGPGFKVKFGRTERSLSRSQLERVPSSLISRLLLQKGSRGQATSESGHGSTLEILPRSSHGASADYIVWLGGTEESFKVCMDCFLDEDERINDEGVRAGNGSTDGLHVVSLHRFCRLL</sequence>
<dbReference type="Proteomes" id="UP001465755">
    <property type="component" value="Unassembled WGS sequence"/>
</dbReference>
<dbReference type="EMBL" id="JALJOQ010000072">
    <property type="protein sequence ID" value="KAK9802034.1"/>
    <property type="molecule type" value="Genomic_DNA"/>
</dbReference>